<keyword evidence="1" id="KW-1133">Transmembrane helix</keyword>
<organism evidence="2">
    <name type="scientific">Oscillatoriales cyanobacterium SpSt-418</name>
    <dbReference type="NCBI Taxonomy" id="2282169"/>
    <lineage>
        <taxon>Bacteria</taxon>
        <taxon>Bacillati</taxon>
        <taxon>Cyanobacteriota</taxon>
        <taxon>Cyanophyceae</taxon>
        <taxon>Oscillatoriophycideae</taxon>
        <taxon>Oscillatoriales</taxon>
    </lineage>
</organism>
<name>A0A7C3PLY5_9CYAN</name>
<gene>
    <name evidence="2" type="ORF">ENR64_00450</name>
</gene>
<comment type="caution">
    <text evidence="2">The sequence shown here is derived from an EMBL/GenBank/DDBJ whole genome shotgun (WGS) entry which is preliminary data.</text>
</comment>
<dbReference type="PANTHER" id="PTHR36109:SF1">
    <property type="entry name" value="SLR0613 PROTEIN"/>
    <property type="match status" value="1"/>
</dbReference>
<keyword evidence="1" id="KW-0472">Membrane</keyword>
<proteinExistence type="predicted"/>
<reference evidence="2" key="1">
    <citation type="journal article" date="2020" name="mSystems">
        <title>Genome- and Community-Level Interaction Insights into Carbon Utilization and Element Cycling Functions of Hydrothermarchaeota in Hydrothermal Sediment.</title>
        <authorList>
            <person name="Zhou Z."/>
            <person name="Liu Y."/>
            <person name="Xu W."/>
            <person name="Pan J."/>
            <person name="Luo Z.H."/>
            <person name="Li M."/>
        </authorList>
    </citation>
    <scope>NUCLEOTIDE SEQUENCE [LARGE SCALE GENOMIC DNA]</scope>
    <source>
        <strain evidence="2">SpSt-418</strain>
    </source>
</reference>
<dbReference type="PANTHER" id="PTHR36109">
    <property type="entry name" value="MEMBRANE PROTEIN-RELATED"/>
    <property type="match status" value="1"/>
</dbReference>
<feature type="transmembrane region" description="Helical" evidence="1">
    <location>
        <begin position="98"/>
        <end position="120"/>
    </location>
</feature>
<accession>A0A7C3PLY5</accession>
<dbReference type="AlphaFoldDB" id="A0A7C3PLY5"/>
<evidence type="ECO:0008006" key="3">
    <source>
        <dbReference type="Google" id="ProtNLM"/>
    </source>
</evidence>
<protein>
    <recommendedName>
        <fullName evidence="3">DUF1269 domain-containing protein</fullName>
    </recommendedName>
</protein>
<evidence type="ECO:0000313" key="2">
    <source>
        <dbReference type="EMBL" id="HFM96241.1"/>
    </source>
</evidence>
<evidence type="ECO:0000256" key="1">
    <source>
        <dbReference type="SAM" id="Phobius"/>
    </source>
</evidence>
<keyword evidence="1" id="KW-0812">Transmembrane</keyword>
<dbReference type="InterPro" id="IPR052948">
    <property type="entry name" value="Low_temp-induced_all0457"/>
</dbReference>
<dbReference type="EMBL" id="DSRU01000007">
    <property type="protein sequence ID" value="HFM96241.1"/>
    <property type="molecule type" value="Genomic_DNA"/>
</dbReference>
<feature type="transmembrane region" description="Helical" evidence="1">
    <location>
        <begin position="59"/>
        <end position="78"/>
    </location>
</feature>
<sequence length="173" mass="18854">MNYLVAVLDDRIKAEAAYSALEKNGLPMNKVAILGQGYQSIDEYGLLDPKEQTIKQTRLMALWLVPFGFIGGTIFSVITQLDTFAWAGELGNHVIGGLLGAVSGAMGSLTMSGGLSILFGGENAVPYRKRLEQGKYLLVVKGSENLTRQADRNLQKIDVENIQVYPDPSDVQF</sequence>